<evidence type="ECO:0000256" key="7">
    <source>
        <dbReference type="SAM" id="MobiDB-lite"/>
    </source>
</evidence>
<feature type="region of interest" description="Disordered" evidence="7">
    <location>
        <begin position="785"/>
        <end position="871"/>
    </location>
</feature>
<dbReference type="EMBL" id="JAAKZY010000008">
    <property type="protein sequence ID" value="NGO06948.1"/>
    <property type="molecule type" value="Genomic_DNA"/>
</dbReference>
<feature type="transmembrane region" description="Helical" evidence="8">
    <location>
        <begin position="304"/>
        <end position="330"/>
    </location>
</feature>
<feature type="domain" description="SSD" evidence="10">
    <location>
        <begin position="197"/>
        <end position="329"/>
    </location>
</feature>
<dbReference type="SUPFAM" id="SSF49464">
    <property type="entry name" value="Carboxypeptidase regulatory domain-like"/>
    <property type="match status" value="2"/>
</dbReference>
<dbReference type="SUPFAM" id="SSF49478">
    <property type="entry name" value="Cna protein B-type domain"/>
    <property type="match status" value="1"/>
</dbReference>
<sequence>MATFLYKLGRFAFRRRHFIALFWAALLAVAGVAAFNAPSAGSSSFSIPGTEAQKAFDLLDQRSPGASADGATARVVFKAPAGEKMSDADNKAVVGQTVRELGSGAEVGSVTDPFASPNAVSKDGTIAYAQVKYKAPAMELEDSTKDFLEKTVEESRHSGLTVEVGGDALQATPETGAGEIIGIAVAAVVLIVTLGSLVAAGLPLLTAIIGVGIGVAGITALASTLDLGTTTSTLAMMIGIAVGIDYALFIVSRYRAELAEGREREEAVGRATGTAGSAVVFAGLTVVIALVGLAVVNVPMLTKMGIAAAATVAIAVVIALTMIPALLGYAGRRIQPAERKGRRFGGGRRRKAKEPAGSRGKTAGAEGKAAGAEGAAVGAEGTAVGAGSAAVGAGSAAVGAGSAAVGAGSAAVGGEGRPNMGSRWASFVVRRPAAVLLLAVAALGAVAVPVTQLELGLPDDGTQPKSTTQRQAYDLLSDGFGPGFNGPLMVVVDAKDSADPKAAATTVTDDIKGLKDVATVTPAAFNKAGDTATITVIPDSKPSSTQTEDLVHAIRDKADGIKADTDARVLVTGTTAMNIDFSQKLTDALVPYLALVVGLAFLLLMVVFRSILVPLKAALGFLLSVLAALGAVVAVFQWGWLAGLIGVEETGPIMSMTPIFLIGVVFGLAMDYEVFLVTRMREAYVHGEKPKQAVVTGFKHGARVVTAAAVIMISVFAGFIGSSESMIKMMGFGLAIAVFFDAFVVRMAIVPAVLALLGKAAWWLPKWLDRALPNVDVEGEGLRAHAENQRKESNQGKESEISSVEREVEREQEPQPEREREPQREPVLVGAGALRQRTQTEPTAAYAYTGRGDATPATGGPAIGGQVRGAEGTGVGGATLTLISLTGRQLGRTVARSDGRYSLATPGSGSYVLIAAADGHEPQAATVVVGEEPVTYDVLLSGTSGLAGTVTDADDGWPVEGAMIIVTDVRGEVLSTVKSDAKGAFSVAELPAGDLTVAVNASGRRPTAVPVQISGAGVTRLDVRLRAGVQLQGVVRAGAGRLPLPDARVTLVDAAGNVVGTATTGSDGAYAFTDLDVGEYSLIASGYPPVATALTVEGGGADGFDLELRHPEG</sequence>
<evidence type="ECO:0000259" key="10">
    <source>
        <dbReference type="PROSITE" id="PS50156"/>
    </source>
</evidence>
<feature type="chain" id="PRO_5039211767" evidence="9">
    <location>
        <begin position="31"/>
        <end position="1113"/>
    </location>
</feature>
<dbReference type="SUPFAM" id="SSF82866">
    <property type="entry name" value="Multidrug efflux transporter AcrB transmembrane domain"/>
    <property type="match status" value="2"/>
</dbReference>
<dbReference type="InterPro" id="IPR013783">
    <property type="entry name" value="Ig-like_fold"/>
</dbReference>
<dbReference type="InterPro" id="IPR050545">
    <property type="entry name" value="Mycobact_MmpL"/>
</dbReference>
<dbReference type="Pfam" id="PF13620">
    <property type="entry name" value="CarboxypepD_reg"/>
    <property type="match status" value="3"/>
</dbReference>
<dbReference type="GO" id="GO:0005975">
    <property type="term" value="P:carbohydrate metabolic process"/>
    <property type="evidence" value="ECO:0007669"/>
    <property type="project" value="UniProtKB-ARBA"/>
</dbReference>
<feature type="transmembrane region" description="Helical" evidence="8">
    <location>
        <begin position="180"/>
        <end position="199"/>
    </location>
</feature>
<keyword evidence="12" id="KW-1185">Reference proteome</keyword>
<feature type="transmembrane region" description="Helical" evidence="8">
    <location>
        <begin position="204"/>
        <end position="222"/>
    </location>
</feature>
<dbReference type="AlphaFoldDB" id="A0A6G4UYT5"/>
<dbReference type="Pfam" id="PF03176">
    <property type="entry name" value="MMPL"/>
    <property type="match status" value="2"/>
</dbReference>
<gene>
    <name evidence="11" type="ORF">G5C60_04545</name>
</gene>
<evidence type="ECO:0000256" key="9">
    <source>
        <dbReference type="SAM" id="SignalP"/>
    </source>
</evidence>
<comment type="subcellular location">
    <subcellularLocation>
        <location evidence="1">Cell membrane</location>
        <topology evidence="1">Multi-pass membrane protein</topology>
    </subcellularLocation>
</comment>
<dbReference type="InterPro" id="IPR004869">
    <property type="entry name" value="MMPL_dom"/>
</dbReference>
<keyword evidence="4 8" id="KW-0812">Transmembrane</keyword>
<comment type="similarity">
    <text evidence="2">Belongs to the resistance-nodulation-cell division (RND) (TC 2.A.6) family. MmpL subfamily.</text>
</comment>
<name>A0A6G4UYT5_9ACTN</name>
<feature type="compositionally biased region" description="Gly residues" evidence="7">
    <location>
        <begin position="861"/>
        <end position="871"/>
    </location>
</feature>
<reference evidence="11 12" key="1">
    <citation type="submission" date="2020-02" db="EMBL/GenBank/DDBJ databases">
        <title>Whole-genome analyses of novel actinobacteria.</title>
        <authorList>
            <person name="Sahin N."/>
            <person name="Gencbay T."/>
        </authorList>
    </citation>
    <scope>NUCLEOTIDE SEQUENCE [LARGE SCALE GENOMIC DNA]</scope>
    <source>
        <strain evidence="11 12">HC44</strain>
    </source>
</reference>
<feature type="transmembrane region" description="Helical" evidence="8">
    <location>
        <begin position="659"/>
        <end position="680"/>
    </location>
</feature>
<evidence type="ECO:0000256" key="4">
    <source>
        <dbReference type="ARBA" id="ARBA00022692"/>
    </source>
</evidence>
<feature type="compositionally biased region" description="Low complexity" evidence="7">
    <location>
        <begin position="849"/>
        <end position="860"/>
    </location>
</feature>
<evidence type="ECO:0000256" key="3">
    <source>
        <dbReference type="ARBA" id="ARBA00022475"/>
    </source>
</evidence>
<dbReference type="PROSITE" id="PS50156">
    <property type="entry name" value="SSD"/>
    <property type="match status" value="1"/>
</dbReference>
<evidence type="ECO:0000256" key="1">
    <source>
        <dbReference type="ARBA" id="ARBA00004651"/>
    </source>
</evidence>
<keyword evidence="3" id="KW-1003">Cell membrane</keyword>
<organism evidence="11 12">
    <name type="scientific">Streptomyces scabichelini</name>
    <dbReference type="NCBI Taxonomy" id="2711217"/>
    <lineage>
        <taxon>Bacteria</taxon>
        <taxon>Bacillati</taxon>
        <taxon>Actinomycetota</taxon>
        <taxon>Actinomycetes</taxon>
        <taxon>Kitasatosporales</taxon>
        <taxon>Streptomycetaceae</taxon>
        <taxon>Streptomyces</taxon>
    </lineage>
</organism>
<dbReference type="GO" id="GO:0005886">
    <property type="term" value="C:plasma membrane"/>
    <property type="evidence" value="ECO:0007669"/>
    <property type="project" value="UniProtKB-SubCell"/>
</dbReference>
<comment type="caution">
    <text evidence="11">The sequence shown here is derived from an EMBL/GenBank/DDBJ whole genome shotgun (WGS) entry which is preliminary data.</text>
</comment>
<dbReference type="PANTHER" id="PTHR33406:SF11">
    <property type="entry name" value="MEMBRANE PROTEIN SCO6666-RELATED"/>
    <property type="match status" value="1"/>
</dbReference>
<evidence type="ECO:0000256" key="2">
    <source>
        <dbReference type="ARBA" id="ARBA00010157"/>
    </source>
</evidence>
<feature type="transmembrane region" description="Helical" evidence="8">
    <location>
        <begin position="732"/>
        <end position="757"/>
    </location>
</feature>
<accession>A0A6G4UYT5</accession>
<feature type="compositionally biased region" description="Basic residues" evidence="7">
    <location>
        <begin position="340"/>
        <end position="352"/>
    </location>
</feature>
<protein>
    <submittedName>
        <fullName evidence="11">MMPL family transporter</fullName>
    </submittedName>
</protein>
<dbReference type="PANTHER" id="PTHR33406">
    <property type="entry name" value="MEMBRANE PROTEIN MJ1562-RELATED"/>
    <property type="match status" value="1"/>
</dbReference>
<dbReference type="Gene3D" id="2.60.40.10">
    <property type="entry name" value="Immunoglobulins"/>
    <property type="match status" value="1"/>
</dbReference>
<evidence type="ECO:0000313" key="12">
    <source>
        <dbReference type="Proteomes" id="UP000472335"/>
    </source>
</evidence>
<feature type="transmembrane region" description="Helical" evidence="8">
    <location>
        <begin position="234"/>
        <end position="254"/>
    </location>
</feature>
<feature type="transmembrane region" description="Helical" evidence="8">
    <location>
        <begin position="433"/>
        <end position="451"/>
    </location>
</feature>
<feature type="region of interest" description="Disordered" evidence="7">
    <location>
        <begin position="339"/>
        <end position="367"/>
    </location>
</feature>
<evidence type="ECO:0000256" key="6">
    <source>
        <dbReference type="ARBA" id="ARBA00023136"/>
    </source>
</evidence>
<keyword evidence="6 8" id="KW-0472">Membrane</keyword>
<keyword evidence="9" id="KW-0732">Signal</keyword>
<feature type="transmembrane region" description="Helical" evidence="8">
    <location>
        <begin position="620"/>
        <end position="639"/>
    </location>
</feature>
<feature type="transmembrane region" description="Helical" evidence="8">
    <location>
        <begin position="275"/>
        <end position="298"/>
    </location>
</feature>
<keyword evidence="5 8" id="KW-1133">Transmembrane helix</keyword>
<dbReference type="Gene3D" id="2.60.40.1120">
    <property type="entry name" value="Carboxypeptidase-like, regulatory domain"/>
    <property type="match status" value="2"/>
</dbReference>
<dbReference type="Proteomes" id="UP000472335">
    <property type="component" value="Unassembled WGS sequence"/>
</dbReference>
<evidence type="ECO:0000256" key="8">
    <source>
        <dbReference type="SAM" id="Phobius"/>
    </source>
</evidence>
<dbReference type="InterPro" id="IPR000731">
    <property type="entry name" value="SSD"/>
</dbReference>
<evidence type="ECO:0000313" key="11">
    <source>
        <dbReference type="EMBL" id="NGO06948.1"/>
    </source>
</evidence>
<dbReference type="InterPro" id="IPR008969">
    <property type="entry name" value="CarboxyPept-like_regulatory"/>
</dbReference>
<proteinExistence type="inferred from homology"/>
<evidence type="ECO:0000256" key="5">
    <source>
        <dbReference type="ARBA" id="ARBA00022989"/>
    </source>
</evidence>
<feature type="compositionally biased region" description="Basic and acidic residues" evidence="7">
    <location>
        <begin position="785"/>
        <end position="824"/>
    </location>
</feature>
<feature type="signal peptide" evidence="9">
    <location>
        <begin position="1"/>
        <end position="30"/>
    </location>
</feature>
<feature type="transmembrane region" description="Helical" evidence="8">
    <location>
        <begin position="701"/>
        <end position="720"/>
    </location>
</feature>
<feature type="transmembrane region" description="Helical" evidence="8">
    <location>
        <begin position="589"/>
        <end position="608"/>
    </location>
</feature>
<dbReference type="Gene3D" id="1.20.1640.10">
    <property type="entry name" value="Multidrug efflux transporter AcrB transmembrane domain"/>
    <property type="match status" value="2"/>
</dbReference>